<keyword evidence="4 9" id="KW-0349">Heme</keyword>
<dbReference type="InterPro" id="IPR036396">
    <property type="entry name" value="Cyt_P450_sf"/>
</dbReference>
<organism evidence="10 13">
    <name type="scientific">Saccharopolyspora kobensis</name>
    <dbReference type="NCBI Taxonomy" id="146035"/>
    <lineage>
        <taxon>Bacteria</taxon>
        <taxon>Bacillati</taxon>
        <taxon>Actinomycetota</taxon>
        <taxon>Actinomycetes</taxon>
        <taxon>Pseudonocardiales</taxon>
        <taxon>Pseudonocardiaceae</taxon>
        <taxon>Saccharopolyspora</taxon>
    </lineage>
</organism>
<dbReference type="EMBL" id="FOME01000013">
    <property type="protein sequence ID" value="SFE66712.1"/>
    <property type="molecule type" value="Genomic_DNA"/>
</dbReference>
<dbReference type="EMBL" id="FNVB01000013">
    <property type="protein sequence ID" value="SEG97120.1"/>
    <property type="molecule type" value="Genomic_DNA"/>
</dbReference>
<evidence type="ECO:0000256" key="1">
    <source>
        <dbReference type="ARBA" id="ARBA00004496"/>
    </source>
</evidence>
<dbReference type="GO" id="GO:0005506">
    <property type="term" value="F:iron ion binding"/>
    <property type="evidence" value="ECO:0007669"/>
    <property type="project" value="InterPro"/>
</dbReference>
<evidence type="ECO:0000256" key="6">
    <source>
        <dbReference type="ARBA" id="ARBA00023002"/>
    </source>
</evidence>
<evidence type="ECO:0000256" key="9">
    <source>
        <dbReference type="RuleBase" id="RU000461"/>
    </source>
</evidence>
<protein>
    <submittedName>
        <fullName evidence="10">Cytochrome P450</fullName>
    </submittedName>
</protein>
<dbReference type="Proteomes" id="UP000236729">
    <property type="component" value="Unassembled WGS sequence"/>
</dbReference>
<dbReference type="FunFam" id="1.10.630.10:FF:000018">
    <property type="entry name" value="Cytochrome P450 monooxygenase"/>
    <property type="match status" value="1"/>
</dbReference>
<dbReference type="PANTHER" id="PTHR46696">
    <property type="entry name" value="P450, PUTATIVE (EUROFUNG)-RELATED"/>
    <property type="match status" value="1"/>
</dbReference>
<proteinExistence type="inferred from homology"/>
<dbReference type="Pfam" id="PF00067">
    <property type="entry name" value="p450"/>
    <property type="match status" value="1"/>
</dbReference>
<dbReference type="PANTHER" id="PTHR46696:SF1">
    <property type="entry name" value="CYTOCHROME P450 YJIB-RELATED"/>
    <property type="match status" value="1"/>
</dbReference>
<dbReference type="GO" id="GO:0020037">
    <property type="term" value="F:heme binding"/>
    <property type="evidence" value="ECO:0007669"/>
    <property type="project" value="InterPro"/>
</dbReference>
<dbReference type="PROSITE" id="PS00086">
    <property type="entry name" value="CYTOCHROME_P450"/>
    <property type="match status" value="1"/>
</dbReference>
<dbReference type="AlphaFoldDB" id="A0A1H6EH07"/>
<name>A0A1H6EH07_9PSEU</name>
<keyword evidence="3" id="KW-0963">Cytoplasm</keyword>
<evidence type="ECO:0000313" key="12">
    <source>
        <dbReference type="Proteomes" id="UP000199690"/>
    </source>
</evidence>
<dbReference type="InterPro" id="IPR002397">
    <property type="entry name" value="Cyt_P450_B"/>
</dbReference>
<evidence type="ECO:0000256" key="3">
    <source>
        <dbReference type="ARBA" id="ARBA00022490"/>
    </source>
</evidence>
<dbReference type="RefSeq" id="WP_093357032.1">
    <property type="nucleotide sequence ID" value="NZ_FNVB01000013.1"/>
</dbReference>
<dbReference type="GO" id="GO:0004497">
    <property type="term" value="F:monooxygenase activity"/>
    <property type="evidence" value="ECO:0007669"/>
    <property type="project" value="UniProtKB-KW"/>
</dbReference>
<evidence type="ECO:0000256" key="5">
    <source>
        <dbReference type="ARBA" id="ARBA00022723"/>
    </source>
</evidence>
<dbReference type="PRINTS" id="PR00385">
    <property type="entry name" value="P450"/>
</dbReference>
<dbReference type="SUPFAM" id="SSF48264">
    <property type="entry name" value="Cytochrome P450"/>
    <property type="match status" value="1"/>
</dbReference>
<reference evidence="12 13" key="1">
    <citation type="submission" date="2016-10" db="EMBL/GenBank/DDBJ databases">
        <authorList>
            <person name="Varghese N."/>
            <person name="Submissions S."/>
        </authorList>
    </citation>
    <scope>NUCLEOTIDE SEQUENCE [LARGE SCALE GENOMIC DNA]</scope>
    <source>
        <strain evidence="13">ATCC 20501</strain>
        <strain evidence="11 12">CGMCC 4.3529</strain>
    </source>
</reference>
<accession>A0A1H6EH07</accession>
<dbReference type="CDD" id="cd11030">
    <property type="entry name" value="CYP105-like"/>
    <property type="match status" value="1"/>
</dbReference>
<evidence type="ECO:0000256" key="4">
    <source>
        <dbReference type="ARBA" id="ARBA00022617"/>
    </source>
</evidence>
<dbReference type="Gene3D" id="1.10.630.10">
    <property type="entry name" value="Cytochrome P450"/>
    <property type="match status" value="1"/>
</dbReference>
<keyword evidence="8 9" id="KW-0503">Monooxygenase</keyword>
<evidence type="ECO:0000256" key="7">
    <source>
        <dbReference type="ARBA" id="ARBA00023004"/>
    </source>
</evidence>
<accession>A0A1I2CEW1</accession>
<keyword evidence="7 9" id="KW-0408">Iron</keyword>
<keyword evidence="5 9" id="KW-0479">Metal-binding</keyword>
<keyword evidence="6 9" id="KW-0560">Oxidoreductase</keyword>
<dbReference type="InterPro" id="IPR001128">
    <property type="entry name" value="Cyt_P450"/>
</dbReference>
<keyword evidence="12" id="KW-1185">Reference proteome</keyword>
<evidence type="ECO:0000256" key="2">
    <source>
        <dbReference type="ARBA" id="ARBA00010617"/>
    </source>
</evidence>
<sequence length="397" mass="43372">MSDFPMSRAAGCPFDPPPELVRRFREAPVSRVKLWDGSEPWVVTRYSDVRALLADPRVSVDPGQPGFPHTNAVSRARDSRMRTLMQMDAPEHVAQRRLFAPEFTVRKIAGLRPRIERIVDDQLSDMLGGPNPADLVAAFALPVPSLVICELLGVPYADRAFFQGVAQTLVMDQADPALAVAASEELNAYLEALITTKVGEPSDDLLSRLAVEQYASGGMSLREIAVAGQLLLVAGHDTTASVIALGLAALLANPEQWELIRRSGDPALVDGAVEELLRYLSITHTEARRVARADVEVGGQLIRAGEGIIAVKSTANRDPSVFPEPDVLDVGRKARHHVAFGFGAHQCLGQSLARLELQIVFDALRRVPGLRMAVPQADLEFEENAVFYRVRELPVTW</sequence>
<evidence type="ECO:0000313" key="10">
    <source>
        <dbReference type="EMBL" id="SEG97120.1"/>
    </source>
</evidence>
<dbReference type="SMR" id="A0A1H6EH07"/>
<dbReference type="PRINTS" id="PR00359">
    <property type="entry name" value="BP450"/>
</dbReference>
<dbReference type="GO" id="GO:0016705">
    <property type="term" value="F:oxidoreductase activity, acting on paired donors, with incorporation or reduction of molecular oxygen"/>
    <property type="evidence" value="ECO:0007669"/>
    <property type="project" value="InterPro"/>
</dbReference>
<dbReference type="GO" id="GO:0005737">
    <property type="term" value="C:cytoplasm"/>
    <property type="evidence" value="ECO:0007669"/>
    <property type="project" value="UniProtKB-SubCell"/>
</dbReference>
<comment type="subcellular location">
    <subcellularLocation>
        <location evidence="1">Cytoplasm</location>
    </subcellularLocation>
</comment>
<evidence type="ECO:0000313" key="13">
    <source>
        <dbReference type="Proteomes" id="UP000236729"/>
    </source>
</evidence>
<dbReference type="Proteomes" id="UP000199690">
    <property type="component" value="Unassembled WGS sequence"/>
</dbReference>
<gene>
    <name evidence="10" type="ORF">SAMN02982929_06650</name>
    <name evidence="11" type="ORF">SAMN05216506_113106</name>
</gene>
<reference evidence="10" key="2">
    <citation type="submission" date="2016-10" db="EMBL/GenBank/DDBJ databases">
        <authorList>
            <person name="de Groot N.N."/>
        </authorList>
    </citation>
    <scope>NUCLEOTIDE SEQUENCE [LARGE SCALE GENOMIC DNA]</scope>
    <source>
        <strain evidence="10">ATCC 20501</strain>
    </source>
</reference>
<dbReference type="InterPro" id="IPR017972">
    <property type="entry name" value="Cyt_P450_CS"/>
</dbReference>
<evidence type="ECO:0000313" key="11">
    <source>
        <dbReference type="EMBL" id="SFE66712.1"/>
    </source>
</evidence>
<evidence type="ECO:0000256" key="8">
    <source>
        <dbReference type="ARBA" id="ARBA00023033"/>
    </source>
</evidence>
<comment type="similarity">
    <text evidence="2 9">Belongs to the cytochrome P450 family.</text>
</comment>